<evidence type="ECO:0000256" key="1">
    <source>
        <dbReference type="ARBA" id="ARBA00001946"/>
    </source>
</evidence>
<gene>
    <name evidence="9" type="ORF">A2714_03420</name>
</gene>
<keyword evidence="6" id="KW-0460">Magnesium</keyword>
<protein>
    <recommendedName>
        <fullName evidence="8">PIN domain-containing protein</fullName>
    </recommendedName>
</protein>
<comment type="caution">
    <text evidence="9">The sequence shown here is derived from an EMBL/GenBank/DDBJ whole genome shotgun (WGS) entry which is preliminary data.</text>
</comment>
<evidence type="ECO:0000313" key="9">
    <source>
        <dbReference type="EMBL" id="OGM20706.1"/>
    </source>
</evidence>
<evidence type="ECO:0000256" key="2">
    <source>
        <dbReference type="ARBA" id="ARBA00022649"/>
    </source>
</evidence>
<evidence type="ECO:0000256" key="7">
    <source>
        <dbReference type="ARBA" id="ARBA00038093"/>
    </source>
</evidence>
<dbReference type="InterPro" id="IPR002716">
    <property type="entry name" value="PIN_dom"/>
</dbReference>
<dbReference type="InterPro" id="IPR050556">
    <property type="entry name" value="Type_II_TA_system_RNase"/>
</dbReference>
<evidence type="ECO:0000256" key="6">
    <source>
        <dbReference type="ARBA" id="ARBA00022842"/>
    </source>
</evidence>
<evidence type="ECO:0000259" key="8">
    <source>
        <dbReference type="Pfam" id="PF01850"/>
    </source>
</evidence>
<comment type="cofactor">
    <cofactor evidence="1">
        <name>Mg(2+)</name>
        <dbReference type="ChEBI" id="CHEBI:18420"/>
    </cofactor>
</comment>
<keyword evidence="4" id="KW-0479">Metal-binding</keyword>
<evidence type="ECO:0000313" key="10">
    <source>
        <dbReference type="Proteomes" id="UP000178419"/>
    </source>
</evidence>
<dbReference type="Pfam" id="PF01850">
    <property type="entry name" value="PIN"/>
    <property type="match status" value="1"/>
</dbReference>
<dbReference type="PANTHER" id="PTHR33653:SF1">
    <property type="entry name" value="RIBONUCLEASE VAPC2"/>
    <property type="match status" value="1"/>
</dbReference>
<dbReference type="AlphaFoldDB" id="A0A1F7Y0B0"/>
<keyword evidence="3" id="KW-0540">Nuclease</keyword>
<proteinExistence type="inferred from homology"/>
<reference evidence="9 10" key="1">
    <citation type="journal article" date="2016" name="Nat. Commun.">
        <title>Thousands of microbial genomes shed light on interconnected biogeochemical processes in an aquifer system.</title>
        <authorList>
            <person name="Anantharaman K."/>
            <person name="Brown C.T."/>
            <person name="Hug L.A."/>
            <person name="Sharon I."/>
            <person name="Castelle C.J."/>
            <person name="Probst A.J."/>
            <person name="Thomas B.C."/>
            <person name="Singh A."/>
            <person name="Wilkins M.J."/>
            <person name="Karaoz U."/>
            <person name="Brodie E.L."/>
            <person name="Williams K.H."/>
            <person name="Hubbard S.S."/>
            <person name="Banfield J.F."/>
        </authorList>
    </citation>
    <scope>NUCLEOTIDE SEQUENCE [LARGE SCALE GENOMIC DNA]</scope>
</reference>
<dbReference type="GO" id="GO:0016787">
    <property type="term" value="F:hydrolase activity"/>
    <property type="evidence" value="ECO:0007669"/>
    <property type="project" value="UniProtKB-KW"/>
</dbReference>
<dbReference type="EMBL" id="MGGE01000035">
    <property type="protein sequence ID" value="OGM20706.1"/>
    <property type="molecule type" value="Genomic_DNA"/>
</dbReference>
<keyword evidence="5" id="KW-0378">Hydrolase</keyword>
<dbReference type="GO" id="GO:0046872">
    <property type="term" value="F:metal ion binding"/>
    <property type="evidence" value="ECO:0007669"/>
    <property type="project" value="UniProtKB-KW"/>
</dbReference>
<dbReference type="Proteomes" id="UP000178419">
    <property type="component" value="Unassembled WGS sequence"/>
</dbReference>
<dbReference type="GO" id="GO:0004518">
    <property type="term" value="F:nuclease activity"/>
    <property type="evidence" value="ECO:0007669"/>
    <property type="project" value="UniProtKB-KW"/>
</dbReference>
<dbReference type="Gene3D" id="3.40.50.1010">
    <property type="entry name" value="5'-nuclease"/>
    <property type="match status" value="1"/>
</dbReference>
<feature type="domain" description="PIN" evidence="8">
    <location>
        <begin position="1"/>
        <end position="111"/>
    </location>
</feature>
<dbReference type="PANTHER" id="PTHR33653">
    <property type="entry name" value="RIBONUCLEASE VAPC2"/>
    <property type="match status" value="1"/>
</dbReference>
<dbReference type="CDD" id="cd18741">
    <property type="entry name" value="PIN_VapC4-5_FitB-like"/>
    <property type="match status" value="1"/>
</dbReference>
<name>A0A1F7Y0B0_9BACT</name>
<dbReference type="SUPFAM" id="SSF88723">
    <property type="entry name" value="PIN domain-like"/>
    <property type="match status" value="1"/>
</dbReference>
<evidence type="ECO:0000256" key="5">
    <source>
        <dbReference type="ARBA" id="ARBA00022801"/>
    </source>
</evidence>
<accession>A0A1F7Y0B0</accession>
<keyword evidence="2" id="KW-1277">Toxin-antitoxin system</keyword>
<sequence length="125" mass="14260">MLLDSTAFIDFTREYKPAVEAFDKLLHGQSTSIVTKLELVVGQQTKRDIKKISSMLDNLEIDVIQINEDVSMMAEDILTKYYHSYGIGILDAFIAATALVYNQELATRNTKHFDFIPNLKLIKPY</sequence>
<organism evidence="9 10">
    <name type="scientific">Candidatus Woesebacteria bacterium RIFCSPHIGHO2_01_FULL_38_9</name>
    <dbReference type="NCBI Taxonomy" id="1802492"/>
    <lineage>
        <taxon>Bacteria</taxon>
        <taxon>Candidatus Woeseibacteriota</taxon>
    </lineage>
</organism>
<evidence type="ECO:0000256" key="3">
    <source>
        <dbReference type="ARBA" id="ARBA00022722"/>
    </source>
</evidence>
<dbReference type="InterPro" id="IPR029060">
    <property type="entry name" value="PIN-like_dom_sf"/>
</dbReference>
<comment type="similarity">
    <text evidence="7">Belongs to the PINc/VapC protein family.</text>
</comment>
<evidence type="ECO:0000256" key="4">
    <source>
        <dbReference type="ARBA" id="ARBA00022723"/>
    </source>
</evidence>